<dbReference type="EMBL" id="FPAS01000001">
    <property type="protein sequence ID" value="SFT48663.1"/>
    <property type="molecule type" value="Genomic_DNA"/>
</dbReference>
<evidence type="ECO:0000256" key="1">
    <source>
        <dbReference type="SAM" id="Phobius"/>
    </source>
</evidence>
<keyword evidence="1" id="KW-1133">Transmembrane helix</keyword>
<dbReference type="AlphaFoldDB" id="A0A1I6YDU9"/>
<gene>
    <name evidence="2" type="ORF">SAMN05216474_0834</name>
</gene>
<keyword evidence="1" id="KW-0812">Transmembrane</keyword>
<accession>A0A1I6YDU9</accession>
<proteinExistence type="predicted"/>
<feature type="transmembrane region" description="Helical" evidence="1">
    <location>
        <begin position="32"/>
        <end position="65"/>
    </location>
</feature>
<dbReference type="Proteomes" id="UP000236454">
    <property type="component" value="Unassembled WGS sequence"/>
</dbReference>
<protein>
    <submittedName>
        <fullName evidence="2">Uncharacterized protein</fullName>
    </submittedName>
</protein>
<keyword evidence="1" id="KW-0472">Membrane</keyword>
<sequence length="82" mass="9521">MLAISIPLLPLLLFFADYKRQGVKSSVIHFFLYIGMMILLAFFTSNFALFSMFTAPFLIPLLLFVKRVRLKNQNFKEAEVID</sequence>
<organism evidence="2 3">
    <name type="scientific">Lishizhenia tianjinensis</name>
    <dbReference type="NCBI Taxonomy" id="477690"/>
    <lineage>
        <taxon>Bacteria</taxon>
        <taxon>Pseudomonadati</taxon>
        <taxon>Bacteroidota</taxon>
        <taxon>Flavobacteriia</taxon>
        <taxon>Flavobacteriales</taxon>
        <taxon>Crocinitomicaceae</taxon>
        <taxon>Lishizhenia</taxon>
    </lineage>
</organism>
<reference evidence="2 3" key="1">
    <citation type="submission" date="2016-10" db="EMBL/GenBank/DDBJ databases">
        <authorList>
            <person name="de Groot N.N."/>
        </authorList>
    </citation>
    <scope>NUCLEOTIDE SEQUENCE [LARGE SCALE GENOMIC DNA]</scope>
    <source>
        <strain evidence="2 3">CGMCC 1.7005</strain>
    </source>
</reference>
<evidence type="ECO:0000313" key="2">
    <source>
        <dbReference type="EMBL" id="SFT48663.1"/>
    </source>
</evidence>
<evidence type="ECO:0000313" key="3">
    <source>
        <dbReference type="Proteomes" id="UP000236454"/>
    </source>
</evidence>
<name>A0A1I6YDU9_9FLAO</name>
<keyword evidence="3" id="KW-1185">Reference proteome</keyword>